<evidence type="ECO:0000313" key="12">
    <source>
        <dbReference type="Proteomes" id="UP000215914"/>
    </source>
</evidence>
<dbReference type="EMBL" id="CM007900">
    <property type="protein sequence ID" value="OTG08622.1"/>
    <property type="molecule type" value="Genomic_DNA"/>
</dbReference>
<keyword evidence="8" id="KW-0732">Signal</keyword>
<dbReference type="FunFam" id="2.40.70.10:FF:000031">
    <property type="entry name" value="Aspartyl protease AED1"/>
    <property type="match status" value="1"/>
</dbReference>
<dbReference type="Gramene" id="mRNA:HanXRQr2_Chr11g0505531">
    <property type="protein sequence ID" value="CDS:HanXRQr2_Chr11g0505531.1"/>
    <property type="gene ID" value="HanXRQr2_Chr11g0505531"/>
</dbReference>
<evidence type="ECO:0000256" key="5">
    <source>
        <dbReference type="ARBA" id="ARBA00022750"/>
    </source>
</evidence>
<evidence type="ECO:0000256" key="3">
    <source>
        <dbReference type="ARBA" id="ARBA00022525"/>
    </source>
</evidence>
<feature type="chain" id="PRO_5013055440" evidence="8">
    <location>
        <begin position="23"/>
        <end position="435"/>
    </location>
</feature>
<feature type="domain" description="Peptidase A1" evidence="9">
    <location>
        <begin position="89"/>
        <end position="428"/>
    </location>
</feature>
<dbReference type="PROSITE" id="PS51767">
    <property type="entry name" value="PEPTIDASE_A1"/>
    <property type="match status" value="1"/>
</dbReference>
<evidence type="ECO:0000256" key="8">
    <source>
        <dbReference type="SAM" id="SignalP"/>
    </source>
</evidence>
<dbReference type="OrthoDB" id="2747330at2759"/>
<dbReference type="AlphaFoldDB" id="A0A251TD89"/>
<reference evidence="10" key="3">
    <citation type="submission" date="2020-06" db="EMBL/GenBank/DDBJ databases">
        <title>Helianthus annuus Genome sequencing and assembly Release 2.</title>
        <authorList>
            <person name="Gouzy J."/>
            <person name="Langlade N."/>
            <person name="Munos S."/>
        </authorList>
    </citation>
    <scope>NUCLEOTIDE SEQUENCE</scope>
    <source>
        <tissue evidence="10">Leaves</tissue>
    </source>
</reference>
<reference evidence="11" key="2">
    <citation type="submission" date="2017-02" db="EMBL/GenBank/DDBJ databases">
        <title>Sunflower complete genome.</title>
        <authorList>
            <person name="Langlade N."/>
            <person name="Munos S."/>
        </authorList>
    </citation>
    <scope>NUCLEOTIDE SEQUENCE [LARGE SCALE GENOMIC DNA]</scope>
    <source>
        <tissue evidence="11">Leaves</tissue>
    </source>
</reference>
<evidence type="ECO:0000256" key="1">
    <source>
        <dbReference type="ARBA" id="ARBA00004613"/>
    </source>
</evidence>
<reference evidence="10 12" key="1">
    <citation type="journal article" date="2017" name="Nature">
        <title>The sunflower genome provides insights into oil metabolism, flowering and Asterid evolution.</title>
        <authorList>
            <person name="Badouin H."/>
            <person name="Gouzy J."/>
            <person name="Grassa C.J."/>
            <person name="Murat F."/>
            <person name="Staton S.E."/>
            <person name="Cottret L."/>
            <person name="Lelandais-Briere C."/>
            <person name="Owens G.L."/>
            <person name="Carrere S."/>
            <person name="Mayjonade B."/>
            <person name="Legrand L."/>
            <person name="Gill N."/>
            <person name="Kane N.C."/>
            <person name="Bowers J.E."/>
            <person name="Hubner S."/>
            <person name="Bellec A."/>
            <person name="Berard A."/>
            <person name="Berges H."/>
            <person name="Blanchet N."/>
            <person name="Boniface M.C."/>
            <person name="Brunel D."/>
            <person name="Catrice O."/>
            <person name="Chaidir N."/>
            <person name="Claudel C."/>
            <person name="Donnadieu C."/>
            <person name="Faraut T."/>
            <person name="Fievet G."/>
            <person name="Helmstetter N."/>
            <person name="King M."/>
            <person name="Knapp S.J."/>
            <person name="Lai Z."/>
            <person name="Le Paslier M.C."/>
            <person name="Lippi Y."/>
            <person name="Lorenzon L."/>
            <person name="Mandel J.R."/>
            <person name="Marage G."/>
            <person name="Marchand G."/>
            <person name="Marquand E."/>
            <person name="Bret-Mestries E."/>
            <person name="Morien E."/>
            <person name="Nambeesan S."/>
            <person name="Nguyen T."/>
            <person name="Pegot-Espagnet P."/>
            <person name="Pouilly N."/>
            <person name="Raftis F."/>
            <person name="Sallet E."/>
            <person name="Schiex T."/>
            <person name="Thomas J."/>
            <person name="Vandecasteele C."/>
            <person name="Vares D."/>
            <person name="Vear F."/>
            <person name="Vautrin S."/>
            <person name="Crespi M."/>
            <person name="Mangin B."/>
            <person name="Burke J.M."/>
            <person name="Salse J."/>
            <person name="Munos S."/>
            <person name="Vincourt P."/>
            <person name="Rieseberg L.H."/>
            <person name="Langlade N.B."/>
        </authorList>
    </citation>
    <scope>NUCLEOTIDE SEQUENCE [LARGE SCALE GENOMIC DNA]</scope>
    <source>
        <strain evidence="12">cv. SF193</strain>
        <tissue evidence="10">Leaves</tissue>
    </source>
</reference>
<dbReference type="GO" id="GO:0006508">
    <property type="term" value="P:proteolysis"/>
    <property type="evidence" value="ECO:0007669"/>
    <property type="project" value="UniProtKB-KW"/>
</dbReference>
<dbReference type="Pfam" id="PF14543">
    <property type="entry name" value="TAXi_N"/>
    <property type="match status" value="1"/>
</dbReference>
<dbReference type="GO" id="GO:0005576">
    <property type="term" value="C:extracellular region"/>
    <property type="evidence" value="ECO:0000318"/>
    <property type="project" value="GO_Central"/>
</dbReference>
<dbReference type="SUPFAM" id="SSF50630">
    <property type="entry name" value="Acid proteases"/>
    <property type="match status" value="1"/>
</dbReference>
<dbReference type="Gene3D" id="2.40.70.10">
    <property type="entry name" value="Acid Proteases"/>
    <property type="match status" value="2"/>
</dbReference>
<keyword evidence="6 10" id="KW-0378">Hydrolase</keyword>
<dbReference type="GO" id="GO:0004190">
    <property type="term" value="F:aspartic-type endopeptidase activity"/>
    <property type="evidence" value="ECO:0000318"/>
    <property type="project" value="GO_Central"/>
</dbReference>
<dbReference type="PANTHER" id="PTHR47967:SF66">
    <property type="entry name" value="ASPARTIC PROTEINASE CDR1-RELATED"/>
    <property type="match status" value="1"/>
</dbReference>
<evidence type="ECO:0000256" key="2">
    <source>
        <dbReference type="ARBA" id="ARBA00007447"/>
    </source>
</evidence>
<evidence type="ECO:0000256" key="6">
    <source>
        <dbReference type="ARBA" id="ARBA00022801"/>
    </source>
</evidence>
<dbReference type="EC" id="3.4.23.12" evidence="10"/>
<dbReference type="PROSITE" id="PS00141">
    <property type="entry name" value="ASP_PROTEASE"/>
    <property type="match status" value="1"/>
</dbReference>
<dbReference type="Proteomes" id="UP000215914">
    <property type="component" value="Chromosome 11"/>
</dbReference>
<evidence type="ECO:0000313" key="10">
    <source>
        <dbReference type="EMBL" id="KAF5783230.1"/>
    </source>
</evidence>
<dbReference type="InterPro" id="IPR033121">
    <property type="entry name" value="PEPTIDASE_A1"/>
</dbReference>
<feature type="signal peptide" evidence="8">
    <location>
        <begin position="1"/>
        <end position="22"/>
    </location>
</feature>
<accession>A0A251TD89</accession>
<dbReference type="InParanoid" id="A0A251TD89"/>
<dbReference type="FunFam" id="2.40.70.10:FF:000050">
    <property type="entry name" value="Aspartic proteinase CDR1"/>
    <property type="match status" value="1"/>
</dbReference>
<dbReference type="InterPro" id="IPR034161">
    <property type="entry name" value="Pepsin-like_plant"/>
</dbReference>
<dbReference type="PANTHER" id="PTHR47967">
    <property type="entry name" value="OS07G0603500 PROTEIN-RELATED"/>
    <property type="match status" value="1"/>
</dbReference>
<dbReference type="Pfam" id="PF14541">
    <property type="entry name" value="TAXi_C"/>
    <property type="match status" value="1"/>
</dbReference>
<evidence type="ECO:0000313" key="11">
    <source>
        <dbReference type="EMBL" id="OTG08622.1"/>
    </source>
</evidence>
<dbReference type="InterPro" id="IPR032799">
    <property type="entry name" value="TAXi_C"/>
</dbReference>
<name>A0A251TD89_HELAN</name>
<dbReference type="OMA" id="PYRINAN"/>
<dbReference type="InterPro" id="IPR032861">
    <property type="entry name" value="TAXi_N"/>
</dbReference>
<evidence type="ECO:0000259" key="9">
    <source>
        <dbReference type="PROSITE" id="PS51767"/>
    </source>
</evidence>
<comment type="subcellular location">
    <subcellularLocation>
        <location evidence="1">Secreted</location>
    </subcellularLocation>
</comment>
<sequence>MAFPSLALATTLFIFSFYTVHGSFAGDDSLTINLLHRDSIDSPFYDGSMTFSQRLGHALQRSFNNAKRYKCVTRGSTYKADLIPDHGEFLMNISFGNPSHIVLAIADTGSDLSWMQCKPCIQCYEHTGIPFNPKSSSTYEPVGCKSKTCNALSSSLDTRCSSRKNCQFFESYADGSFSNGTVSTDTVTLGKRVLKNIVFGCSFYNDGVFQPTWGGIIGLGGGEYSLVSQIIKYVPAKFSYCLIPFPDTDGISNKTSKMVFGNFDFGPNVVSTPLVQGITKTFYHVTLEGISVGNTRVDMRDHSNSSKPVPKGNMIVDSGTTLTMLPAKQYNEFERAVKDAINVRTIKDPQKTLDLCYRSAKVTKMPKVTMHFDGADVELSRENVFVTVSKHIMCLAFSSTTSIPVMGNLAQINHLVGYDLENKMLSFKTTDCQKM</sequence>
<keyword evidence="4" id="KW-0645">Protease</keyword>
<gene>
    <name evidence="11" type="ORF">HannXRQ_Chr11g0343781</name>
    <name evidence="10" type="ORF">HanXRQr2_Chr11g0505531</name>
</gene>
<dbReference type="CDD" id="cd05476">
    <property type="entry name" value="pepsin_A_like_plant"/>
    <property type="match status" value="1"/>
</dbReference>
<comment type="similarity">
    <text evidence="2">Belongs to the peptidase A1 family.</text>
</comment>
<proteinExistence type="inferred from homology"/>
<dbReference type="EMBL" id="MNCJ02000326">
    <property type="protein sequence ID" value="KAF5783230.1"/>
    <property type="molecule type" value="Genomic_DNA"/>
</dbReference>
<keyword evidence="7" id="KW-0325">Glycoprotein</keyword>
<keyword evidence="5" id="KW-0064">Aspartyl protease</keyword>
<organism evidence="11 12">
    <name type="scientific">Helianthus annuus</name>
    <name type="common">Common sunflower</name>
    <dbReference type="NCBI Taxonomy" id="4232"/>
    <lineage>
        <taxon>Eukaryota</taxon>
        <taxon>Viridiplantae</taxon>
        <taxon>Streptophyta</taxon>
        <taxon>Embryophyta</taxon>
        <taxon>Tracheophyta</taxon>
        <taxon>Spermatophyta</taxon>
        <taxon>Magnoliopsida</taxon>
        <taxon>eudicotyledons</taxon>
        <taxon>Gunneridae</taxon>
        <taxon>Pentapetalae</taxon>
        <taxon>asterids</taxon>
        <taxon>campanulids</taxon>
        <taxon>Asterales</taxon>
        <taxon>Asteraceae</taxon>
        <taxon>Asteroideae</taxon>
        <taxon>Heliantheae alliance</taxon>
        <taxon>Heliantheae</taxon>
        <taxon>Helianthus</taxon>
    </lineage>
</organism>
<dbReference type="InterPro" id="IPR021109">
    <property type="entry name" value="Peptidase_aspartic_dom_sf"/>
</dbReference>
<evidence type="ECO:0000256" key="7">
    <source>
        <dbReference type="ARBA" id="ARBA00023180"/>
    </source>
</evidence>
<dbReference type="InterPro" id="IPR051708">
    <property type="entry name" value="Plant_Aspart_Prot_A1"/>
</dbReference>
<keyword evidence="12" id="KW-1185">Reference proteome</keyword>
<dbReference type="InterPro" id="IPR001969">
    <property type="entry name" value="Aspartic_peptidase_AS"/>
</dbReference>
<protein>
    <submittedName>
        <fullName evidence="10">Nepenthesin</fullName>
        <ecNumber evidence="10">3.4.23.12</ecNumber>
    </submittedName>
    <submittedName>
        <fullName evidence="11">Putative aspartic peptidase A1 family</fullName>
    </submittedName>
</protein>
<evidence type="ECO:0000256" key="4">
    <source>
        <dbReference type="ARBA" id="ARBA00022670"/>
    </source>
</evidence>
<keyword evidence="3" id="KW-0964">Secreted</keyword>